<keyword evidence="3" id="KW-1185">Reference proteome</keyword>
<gene>
    <name evidence="2" type="ORF">P43SY_003755</name>
</gene>
<accession>A0AAD5LW44</accession>
<sequence length="321" mass="36005">MGLPKIPREAAQQIARFRRHRCSREKAMAAFASTPFKGESLPVYVLQRVPARARTTPSRCASAAGPLATDVAVGPTSPVAGVSAPIAAVVLTPTRCAVKTETAMAPTSHLLSPSNRREPAARSISKPSRPSLSEQLKSISSNAESITSQLRSCYKLNETTTTARGSVTACRRQLSQASSGWQAADESPTTSWLLETTTSQLSVGRLDCRFPCPVRFAADRCVYLFQHPFEAKEILMVMYFRDMRHVQLRERDRTLRFRVDKPLEQFGEDYKPSNRQHCLRIVFATASETERVKRFLTQYRHLFRNASSEDDENNVPWDERQ</sequence>
<feature type="region of interest" description="Disordered" evidence="1">
    <location>
        <begin position="103"/>
        <end position="140"/>
    </location>
</feature>
<organism evidence="2 3">
    <name type="scientific">Pythium insidiosum</name>
    <name type="common">Pythiosis disease agent</name>
    <dbReference type="NCBI Taxonomy" id="114742"/>
    <lineage>
        <taxon>Eukaryota</taxon>
        <taxon>Sar</taxon>
        <taxon>Stramenopiles</taxon>
        <taxon>Oomycota</taxon>
        <taxon>Peronosporomycetes</taxon>
        <taxon>Pythiales</taxon>
        <taxon>Pythiaceae</taxon>
        <taxon>Pythium</taxon>
    </lineage>
</organism>
<evidence type="ECO:0000313" key="3">
    <source>
        <dbReference type="Proteomes" id="UP001209570"/>
    </source>
</evidence>
<dbReference type="AlphaFoldDB" id="A0AAD5LW44"/>
<reference evidence="2" key="1">
    <citation type="submission" date="2021-12" db="EMBL/GenBank/DDBJ databases">
        <title>Prjna785345.</title>
        <authorList>
            <person name="Rujirawat T."/>
            <person name="Krajaejun T."/>
        </authorList>
    </citation>
    <scope>NUCLEOTIDE SEQUENCE</scope>
    <source>
        <strain evidence="2">Pi057C3</strain>
    </source>
</reference>
<feature type="compositionally biased region" description="Polar residues" evidence="1">
    <location>
        <begin position="125"/>
        <end position="140"/>
    </location>
</feature>
<evidence type="ECO:0000313" key="2">
    <source>
        <dbReference type="EMBL" id="KAJ0393958.1"/>
    </source>
</evidence>
<evidence type="ECO:0000256" key="1">
    <source>
        <dbReference type="SAM" id="MobiDB-lite"/>
    </source>
</evidence>
<proteinExistence type="predicted"/>
<dbReference type="EMBL" id="JAKCXM010000446">
    <property type="protein sequence ID" value="KAJ0393958.1"/>
    <property type="molecule type" value="Genomic_DNA"/>
</dbReference>
<name>A0AAD5LW44_PYTIN</name>
<comment type="caution">
    <text evidence="2">The sequence shown here is derived from an EMBL/GenBank/DDBJ whole genome shotgun (WGS) entry which is preliminary data.</text>
</comment>
<protein>
    <submittedName>
        <fullName evidence="2">Uncharacterized protein</fullName>
    </submittedName>
</protein>
<dbReference type="Proteomes" id="UP001209570">
    <property type="component" value="Unassembled WGS sequence"/>
</dbReference>